<sequence>MAAVDDLAKAIANAHLEPQRESGIADKQKTDQCPGILTPSETPSSPVPDRASAIDFSFVPCPPFGPCPVSVTNTTSSNGFCFALTFINCSFGDDQPLRFDDCIIDCVTFINCHFEEGTQFGNCVLKDMKVADIVFSDSWWMNRVFTQQFITIGREQDDTSSFAGKREGLSDDIPAELQDSAYKDRRFREQDLDGFQQASS</sequence>
<dbReference type="GeneID" id="68294787"/>
<evidence type="ECO:0000313" key="3">
    <source>
        <dbReference type="Proteomes" id="UP000825890"/>
    </source>
</evidence>
<dbReference type="EMBL" id="BOLY01000006">
    <property type="protein sequence ID" value="GIZ46073.1"/>
    <property type="molecule type" value="Genomic_DNA"/>
</dbReference>
<dbReference type="OrthoDB" id="10315676at2759"/>
<evidence type="ECO:0008006" key="4">
    <source>
        <dbReference type="Google" id="ProtNLM"/>
    </source>
</evidence>
<gene>
    <name evidence="2" type="ORF">CKM354_000921200</name>
</gene>
<reference evidence="2 3" key="1">
    <citation type="submission" date="2021-01" db="EMBL/GenBank/DDBJ databases">
        <title>Cercospora kikuchii MAFF 305040 whole genome shotgun sequence.</title>
        <authorList>
            <person name="Kashiwa T."/>
            <person name="Suzuki T."/>
        </authorList>
    </citation>
    <scope>NUCLEOTIDE SEQUENCE [LARGE SCALE GENOMIC DNA]</scope>
    <source>
        <strain evidence="2 3">MAFF 305040</strain>
    </source>
</reference>
<name>A0A9P3CNM3_9PEZI</name>
<dbReference type="RefSeq" id="XP_044660560.1">
    <property type="nucleotide sequence ID" value="XM_044804625.1"/>
</dbReference>
<feature type="region of interest" description="Disordered" evidence="1">
    <location>
        <begin position="18"/>
        <end position="48"/>
    </location>
</feature>
<evidence type="ECO:0000313" key="2">
    <source>
        <dbReference type="EMBL" id="GIZ46073.1"/>
    </source>
</evidence>
<dbReference type="Proteomes" id="UP000825890">
    <property type="component" value="Unassembled WGS sequence"/>
</dbReference>
<dbReference type="AlphaFoldDB" id="A0A9P3CNM3"/>
<proteinExistence type="predicted"/>
<accession>A0A9P3CNM3</accession>
<keyword evidence="3" id="KW-1185">Reference proteome</keyword>
<protein>
    <recommendedName>
        <fullName evidence="4">Pentapeptide repeat-containing protein</fullName>
    </recommendedName>
</protein>
<feature type="compositionally biased region" description="Basic and acidic residues" evidence="1">
    <location>
        <begin position="18"/>
        <end position="30"/>
    </location>
</feature>
<organism evidence="2 3">
    <name type="scientific">Cercospora kikuchii</name>
    <dbReference type="NCBI Taxonomy" id="84275"/>
    <lineage>
        <taxon>Eukaryota</taxon>
        <taxon>Fungi</taxon>
        <taxon>Dikarya</taxon>
        <taxon>Ascomycota</taxon>
        <taxon>Pezizomycotina</taxon>
        <taxon>Dothideomycetes</taxon>
        <taxon>Dothideomycetidae</taxon>
        <taxon>Mycosphaerellales</taxon>
        <taxon>Mycosphaerellaceae</taxon>
        <taxon>Cercospora</taxon>
    </lineage>
</organism>
<comment type="caution">
    <text evidence="2">The sequence shown here is derived from an EMBL/GenBank/DDBJ whole genome shotgun (WGS) entry which is preliminary data.</text>
</comment>
<evidence type="ECO:0000256" key="1">
    <source>
        <dbReference type="SAM" id="MobiDB-lite"/>
    </source>
</evidence>